<dbReference type="Pfam" id="PF12728">
    <property type="entry name" value="HTH_17"/>
    <property type="match status" value="1"/>
</dbReference>
<dbReference type="RefSeq" id="WP_083179371.1">
    <property type="nucleotide sequence ID" value="NZ_MVIJ01000044.1"/>
</dbReference>
<reference evidence="2 3" key="1">
    <citation type="submission" date="2017-02" db="EMBL/GenBank/DDBJ databases">
        <title>The new phylogeny of genus Mycobacterium.</title>
        <authorList>
            <person name="Tortoli E."/>
            <person name="Trovato A."/>
            <person name="Cirillo D.M."/>
        </authorList>
    </citation>
    <scope>NUCLEOTIDE SEQUENCE [LARGE SCALE GENOMIC DNA]</scope>
    <source>
        <strain evidence="2 3">DSM 43992</strain>
    </source>
</reference>
<accession>A0A1X0K6Y0</accession>
<dbReference type="AlphaFoldDB" id="A0A1X0K6Y0"/>
<dbReference type="OrthoDB" id="4330189at2"/>
<dbReference type="EMBL" id="MVIJ01000044">
    <property type="protein sequence ID" value="ORB70886.1"/>
    <property type="molecule type" value="Genomic_DNA"/>
</dbReference>
<keyword evidence="3" id="KW-1185">Reference proteome</keyword>
<name>A0A1X0K6Y0_MYCSC</name>
<protein>
    <recommendedName>
        <fullName evidence="1">Helix-turn-helix domain-containing protein</fullName>
    </recommendedName>
</protein>
<dbReference type="InterPro" id="IPR009061">
    <property type="entry name" value="DNA-bd_dom_put_sf"/>
</dbReference>
<sequence>MDQSGADLLFTEEVAAMCRKSPATIRWLKAMGRGPRCGKLGNRVVYRRADVMEWINSAFEGPIVRN</sequence>
<comment type="caution">
    <text evidence="2">The sequence shown here is derived from an EMBL/GenBank/DDBJ whole genome shotgun (WGS) entry which is preliminary data.</text>
</comment>
<dbReference type="Proteomes" id="UP000192601">
    <property type="component" value="Unassembled WGS sequence"/>
</dbReference>
<dbReference type="SUPFAM" id="SSF46955">
    <property type="entry name" value="Putative DNA-binding domain"/>
    <property type="match status" value="1"/>
</dbReference>
<dbReference type="STRING" id="1783.BST44_22750"/>
<proteinExistence type="predicted"/>
<gene>
    <name evidence="2" type="ORF">BST44_22750</name>
</gene>
<evidence type="ECO:0000313" key="3">
    <source>
        <dbReference type="Proteomes" id="UP000192601"/>
    </source>
</evidence>
<evidence type="ECO:0000259" key="1">
    <source>
        <dbReference type="Pfam" id="PF12728"/>
    </source>
</evidence>
<organism evidence="2 3">
    <name type="scientific">Mycobacterium scrofulaceum</name>
    <dbReference type="NCBI Taxonomy" id="1783"/>
    <lineage>
        <taxon>Bacteria</taxon>
        <taxon>Bacillati</taxon>
        <taxon>Actinomycetota</taxon>
        <taxon>Actinomycetes</taxon>
        <taxon>Mycobacteriales</taxon>
        <taxon>Mycobacteriaceae</taxon>
        <taxon>Mycobacterium</taxon>
    </lineage>
</organism>
<evidence type="ECO:0000313" key="2">
    <source>
        <dbReference type="EMBL" id="ORB70886.1"/>
    </source>
</evidence>
<feature type="domain" description="Helix-turn-helix" evidence="1">
    <location>
        <begin position="11"/>
        <end position="57"/>
    </location>
</feature>
<dbReference type="InterPro" id="IPR041657">
    <property type="entry name" value="HTH_17"/>
</dbReference>